<accession>A0ABQ8ZNH1</accession>
<dbReference type="Proteomes" id="UP001141253">
    <property type="component" value="Chromosome 16"/>
</dbReference>
<name>A0ABQ8ZNH1_9ROSI</name>
<protein>
    <submittedName>
        <fullName evidence="1">Uncharacterized protein</fullName>
    </submittedName>
</protein>
<reference evidence="1" key="2">
    <citation type="journal article" date="2023" name="Int. J. Mol. Sci.">
        <title>De Novo Assembly and Annotation of 11 Diverse Shrub Willow (Salix) Genomes Reveals Novel Gene Organization in Sex-Linked Regions.</title>
        <authorList>
            <person name="Hyden B."/>
            <person name="Feng K."/>
            <person name="Yates T.B."/>
            <person name="Jawdy S."/>
            <person name="Cereghino C."/>
            <person name="Smart L.B."/>
            <person name="Muchero W."/>
        </authorList>
    </citation>
    <scope>NUCLEOTIDE SEQUENCE</scope>
    <source>
        <tissue evidence="1">Shoot tip</tissue>
    </source>
</reference>
<dbReference type="EMBL" id="JAPFFI010000027">
    <property type="protein sequence ID" value="KAJ6303401.1"/>
    <property type="molecule type" value="Genomic_DNA"/>
</dbReference>
<reference evidence="1" key="1">
    <citation type="submission" date="2022-10" db="EMBL/GenBank/DDBJ databases">
        <authorList>
            <person name="Hyden B.L."/>
            <person name="Feng K."/>
            <person name="Yates T."/>
            <person name="Jawdy S."/>
            <person name="Smart L.B."/>
            <person name="Muchero W."/>
        </authorList>
    </citation>
    <scope>NUCLEOTIDE SEQUENCE</scope>
    <source>
        <tissue evidence="1">Shoot tip</tissue>
    </source>
</reference>
<organism evidence="1 2">
    <name type="scientific">Salix suchowensis</name>
    <dbReference type="NCBI Taxonomy" id="1278906"/>
    <lineage>
        <taxon>Eukaryota</taxon>
        <taxon>Viridiplantae</taxon>
        <taxon>Streptophyta</taxon>
        <taxon>Embryophyta</taxon>
        <taxon>Tracheophyta</taxon>
        <taxon>Spermatophyta</taxon>
        <taxon>Magnoliopsida</taxon>
        <taxon>eudicotyledons</taxon>
        <taxon>Gunneridae</taxon>
        <taxon>Pentapetalae</taxon>
        <taxon>rosids</taxon>
        <taxon>fabids</taxon>
        <taxon>Malpighiales</taxon>
        <taxon>Salicaceae</taxon>
        <taxon>Saliceae</taxon>
        <taxon>Salix</taxon>
    </lineage>
</organism>
<comment type="caution">
    <text evidence="1">The sequence shown here is derived from an EMBL/GenBank/DDBJ whole genome shotgun (WGS) entry which is preliminary data.</text>
</comment>
<proteinExistence type="predicted"/>
<keyword evidence="2" id="KW-1185">Reference proteome</keyword>
<evidence type="ECO:0000313" key="2">
    <source>
        <dbReference type="Proteomes" id="UP001141253"/>
    </source>
</evidence>
<gene>
    <name evidence="1" type="ORF">OIU77_017304</name>
</gene>
<evidence type="ECO:0000313" key="1">
    <source>
        <dbReference type="EMBL" id="KAJ6303401.1"/>
    </source>
</evidence>
<sequence length="72" mass="8308">MRRRTWDEKPKRQAQGLCFNCSNVDEHDPIVNEPKISLHALTTRIAVKIRIHELTVLIDPKSQIQTICRASS</sequence>